<dbReference type="Gene3D" id="1.20.1070.10">
    <property type="entry name" value="Rhodopsin 7-helix transmembrane proteins"/>
    <property type="match status" value="1"/>
</dbReference>
<comment type="caution">
    <text evidence="7">The sequence shown here is derived from an EMBL/GenBank/DDBJ whole genome shotgun (WGS) entry which is preliminary data.</text>
</comment>
<keyword evidence="8" id="KW-1185">Reference proteome</keyword>
<dbReference type="EMBL" id="RQTK01000280">
    <property type="protein sequence ID" value="RUS82572.1"/>
    <property type="molecule type" value="Genomic_DNA"/>
</dbReference>
<dbReference type="GO" id="GO:0004930">
    <property type="term" value="F:G protein-coupled receptor activity"/>
    <property type="evidence" value="ECO:0007669"/>
    <property type="project" value="InterPro"/>
</dbReference>
<evidence type="ECO:0000313" key="8">
    <source>
        <dbReference type="Proteomes" id="UP000271974"/>
    </source>
</evidence>
<dbReference type="CDD" id="cd14978">
    <property type="entry name" value="7tmA_FMRFamide_R-like"/>
    <property type="match status" value="1"/>
</dbReference>
<proteinExistence type="predicted"/>
<feature type="transmembrane region" description="Helical" evidence="5">
    <location>
        <begin position="280"/>
        <end position="304"/>
    </location>
</feature>
<evidence type="ECO:0000256" key="4">
    <source>
        <dbReference type="ARBA" id="ARBA00023136"/>
    </source>
</evidence>
<protein>
    <recommendedName>
        <fullName evidence="6">G-protein coupled receptors family 1 profile domain-containing protein</fullName>
    </recommendedName>
</protein>
<keyword evidence="4 5" id="KW-0472">Membrane</keyword>
<evidence type="ECO:0000256" key="3">
    <source>
        <dbReference type="ARBA" id="ARBA00022989"/>
    </source>
</evidence>
<dbReference type="AlphaFoldDB" id="A0A433TLW4"/>
<dbReference type="OrthoDB" id="6281784at2759"/>
<keyword evidence="3 5" id="KW-1133">Transmembrane helix</keyword>
<feature type="domain" description="G-protein coupled receptors family 1 profile" evidence="6">
    <location>
        <begin position="47"/>
        <end position="301"/>
    </location>
</feature>
<feature type="non-terminal residue" evidence="7">
    <location>
        <position position="1"/>
    </location>
</feature>
<dbReference type="Pfam" id="PF00001">
    <property type="entry name" value="7tm_1"/>
    <property type="match status" value="1"/>
</dbReference>
<reference evidence="7 8" key="1">
    <citation type="submission" date="2019-01" db="EMBL/GenBank/DDBJ databases">
        <title>A draft genome assembly of the solar-powered sea slug Elysia chlorotica.</title>
        <authorList>
            <person name="Cai H."/>
            <person name="Li Q."/>
            <person name="Fang X."/>
            <person name="Li J."/>
            <person name="Curtis N.E."/>
            <person name="Altenburger A."/>
            <person name="Shibata T."/>
            <person name="Feng M."/>
            <person name="Maeda T."/>
            <person name="Schwartz J.A."/>
            <person name="Shigenobu S."/>
            <person name="Lundholm N."/>
            <person name="Nishiyama T."/>
            <person name="Yang H."/>
            <person name="Hasebe M."/>
            <person name="Li S."/>
            <person name="Pierce S.K."/>
            <person name="Wang J."/>
        </authorList>
    </citation>
    <scope>NUCLEOTIDE SEQUENCE [LARGE SCALE GENOMIC DNA]</scope>
    <source>
        <strain evidence="7">EC2010</strain>
        <tissue evidence="7">Whole organism of an adult</tissue>
    </source>
</reference>
<evidence type="ECO:0000256" key="1">
    <source>
        <dbReference type="ARBA" id="ARBA00004370"/>
    </source>
</evidence>
<dbReference type="PROSITE" id="PS50262">
    <property type="entry name" value="G_PROTEIN_RECEP_F1_2"/>
    <property type="match status" value="1"/>
</dbReference>
<evidence type="ECO:0000259" key="6">
    <source>
        <dbReference type="PROSITE" id="PS50262"/>
    </source>
</evidence>
<name>A0A433TLW4_ELYCH</name>
<feature type="transmembrane region" description="Helical" evidence="5">
    <location>
        <begin position="246"/>
        <end position="268"/>
    </location>
</feature>
<organism evidence="7 8">
    <name type="scientific">Elysia chlorotica</name>
    <name type="common">Eastern emerald elysia</name>
    <name type="synonym">Sea slug</name>
    <dbReference type="NCBI Taxonomy" id="188477"/>
    <lineage>
        <taxon>Eukaryota</taxon>
        <taxon>Metazoa</taxon>
        <taxon>Spiralia</taxon>
        <taxon>Lophotrochozoa</taxon>
        <taxon>Mollusca</taxon>
        <taxon>Gastropoda</taxon>
        <taxon>Heterobranchia</taxon>
        <taxon>Euthyneura</taxon>
        <taxon>Panpulmonata</taxon>
        <taxon>Sacoglossa</taxon>
        <taxon>Placobranchoidea</taxon>
        <taxon>Plakobranchidae</taxon>
        <taxon>Elysia</taxon>
    </lineage>
</organism>
<comment type="subcellular location">
    <subcellularLocation>
        <location evidence="1">Membrane</location>
    </subcellularLocation>
</comment>
<evidence type="ECO:0000313" key="7">
    <source>
        <dbReference type="EMBL" id="RUS82572.1"/>
    </source>
</evidence>
<dbReference type="STRING" id="188477.A0A433TLW4"/>
<dbReference type="Proteomes" id="UP000271974">
    <property type="component" value="Unassembled WGS sequence"/>
</dbReference>
<dbReference type="InterPro" id="IPR052954">
    <property type="entry name" value="GPCR-Ligand_Int"/>
</dbReference>
<dbReference type="SUPFAM" id="SSF81321">
    <property type="entry name" value="Family A G protein-coupled receptor-like"/>
    <property type="match status" value="1"/>
</dbReference>
<gene>
    <name evidence="7" type="ORF">EGW08_009646</name>
</gene>
<feature type="transmembrane region" description="Helical" evidence="5">
    <location>
        <begin position="68"/>
        <end position="92"/>
    </location>
</feature>
<sequence length="366" mass="40725">ATMNELNLKVNISYGDSSLSEESANNLSLFVLWGVLLPLVAAAGLLGNVLTMLVLWRREMNSTTILYMRGLVITDTGILLGSVLTLTPIAYFSNVIYPVIYTPGFYFVMTLQQINVWITVSVSVERYIAICHPFRAARLISKKKTLAAMLGITLFSVLYNLPHLFATEAVSCPAAPGGQSGGCLQVTTTGFGQTEFYLSYREYMYLIIIYVLPFIALLILNSFLIRELMTMQRRATSTGSKEENEANMSLVLILIVIVFIFCQTPGLLSQFEVVPVSVFPTYLGVSNLLFATNSAVNFLIYTAFGKRFRRVLLRLFRHLYTGKGSKRRRASSASSCHAALTQYSLSNANDAVEMERLPPQYDTLVQ</sequence>
<accession>A0A433TLW4</accession>
<evidence type="ECO:0000256" key="5">
    <source>
        <dbReference type="SAM" id="Phobius"/>
    </source>
</evidence>
<feature type="transmembrane region" description="Helical" evidence="5">
    <location>
        <begin position="203"/>
        <end position="225"/>
    </location>
</feature>
<dbReference type="PANTHER" id="PTHR46641:SF2">
    <property type="entry name" value="FMRFAMIDE RECEPTOR"/>
    <property type="match status" value="1"/>
</dbReference>
<evidence type="ECO:0000256" key="2">
    <source>
        <dbReference type="ARBA" id="ARBA00022692"/>
    </source>
</evidence>
<feature type="transmembrane region" description="Helical" evidence="5">
    <location>
        <begin position="145"/>
        <end position="161"/>
    </location>
</feature>
<keyword evidence="2 5" id="KW-0812">Transmembrane</keyword>
<feature type="non-terminal residue" evidence="7">
    <location>
        <position position="366"/>
    </location>
</feature>
<dbReference type="PANTHER" id="PTHR46641">
    <property type="entry name" value="FMRFAMIDE RECEPTOR-RELATED"/>
    <property type="match status" value="1"/>
</dbReference>
<dbReference type="PRINTS" id="PR00237">
    <property type="entry name" value="GPCRRHODOPSN"/>
</dbReference>
<feature type="transmembrane region" description="Helical" evidence="5">
    <location>
        <begin position="30"/>
        <end position="56"/>
    </location>
</feature>
<feature type="transmembrane region" description="Helical" evidence="5">
    <location>
        <begin position="104"/>
        <end position="124"/>
    </location>
</feature>
<dbReference type="InterPro" id="IPR017452">
    <property type="entry name" value="GPCR_Rhodpsn_7TM"/>
</dbReference>
<dbReference type="InterPro" id="IPR000276">
    <property type="entry name" value="GPCR_Rhodpsn"/>
</dbReference>
<dbReference type="GO" id="GO:0016020">
    <property type="term" value="C:membrane"/>
    <property type="evidence" value="ECO:0007669"/>
    <property type="project" value="UniProtKB-SubCell"/>
</dbReference>